<dbReference type="RefSeq" id="WP_115332718.1">
    <property type="nucleotide sequence ID" value="NZ_CAAAHP010000010.1"/>
</dbReference>
<sequence length="195" mass="23190">MARWPLQISEFPVELSGENRAFGSNELYVDLIPQSCWFTNVRTCIAKSDWERLRHYIYKRANYHCECCSERAPLEAHERWDFNEETKTQKLVRIIALCKRCHEVTHIGLAQIKRRGEIALRHLMKVTKINEVEAQMHIDEAFKLWEERNKFHWALDLSLITNSGIRLARKFNSKERFNISQMALVRLKIKYGILD</sequence>
<reference evidence="1 2" key="1">
    <citation type="submission" date="2018-06" db="EMBL/GenBank/DDBJ databases">
        <authorList>
            <consortium name="Pathogen Informatics"/>
            <person name="Doyle S."/>
        </authorList>
    </citation>
    <scope>NUCLEOTIDE SEQUENCE [LARGE SCALE GENOMIC DNA]</scope>
    <source>
        <strain evidence="1 2">NCTC13316</strain>
    </source>
</reference>
<dbReference type="Proteomes" id="UP000254794">
    <property type="component" value="Unassembled WGS sequence"/>
</dbReference>
<gene>
    <name evidence="1" type="ORF">NCTC13316_03187</name>
</gene>
<organism evidence="1 2">
    <name type="scientific">Legionella busanensis</name>
    <dbReference type="NCBI Taxonomy" id="190655"/>
    <lineage>
        <taxon>Bacteria</taxon>
        <taxon>Pseudomonadati</taxon>
        <taxon>Pseudomonadota</taxon>
        <taxon>Gammaproteobacteria</taxon>
        <taxon>Legionellales</taxon>
        <taxon>Legionellaceae</taxon>
        <taxon>Legionella</taxon>
    </lineage>
</organism>
<accession>A0A378K8P3</accession>
<evidence type="ECO:0000313" key="1">
    <source>
        <dbReference type="EMBL" id="STX81318.1"/>
    </source>
</evidence>
<dbReference type="AlphaFoldDB" id="A0A378K8P3"/>
<evidence type="ECO:0008006" key="3">
    <source>
        <dbReference type="Google" id="ProtNLM"/>
    </source>
</evidence>
<evidence type="ECO:0000313" key="2">
    <source>
        <dbReference type="Proteomes" id="UP000254794"/>
    </source>
</evidence>
<dbReference type="EMBL" id="UGOD01000003">
    <property type="protein sequence ID" value="STX81318.1"/>
    <property type="molecule type" value="Genomic_DNA"/>
</dbReference>
<dbReference type="OrthoDB" id="9792687at2"/>
<keyword evidence="2" id="KW-1185">Reference proteome</keyword>
<protein>
    <recommendedName>
        <fullName evidence="3">HNH endonuclease</fullName>
    </recommendedName>
</protein>
<proteinExistence type="predicted"/>
<name>A0A378K8P3_9GAMM</name>